<dbReference type="InterPro" id="IPR015915">
    <property type="entry name" value="Kelch-typ_b-propeller"/>
</dbReference>
<dbReference type="CDD" id="cd22152">
    <property type="entry name" value="F-box_AtAFR-like"/>
    <property type="match status" value="1"/>
</dbReference>
<feature type="region of interest" description="Disordered" evidence="1">
    <location>
        <begin position="1"/>
        <end position="32"/>
    </location>
</feature>
<dbReference type="Pfam" id="PF25210">
    <property type="entry name" value="Kelch_FKB95"/>
    <property type="match status" value="1"/>
</dbReference>
<keyword evidence="4" id="KW-1185">Reference proteome</keyword>
<dbReference type="SUPFAM" id="SSF81383">
    <property type="entry name" value="F-box domain"/>
    <property type="match status" value="1"/>
</dbReference>
<dbReference type="AlphaFoldDB" id="A0A6D2HWL8"/>
<dbReference type="InterPro" id="IPR057499">
    <property type="entry name" value="Kelch_FKB95"/>
</dbReference>
<feature type="compositionally biased region" description="Basic residues" evidence="1">
    <location>
        <begin position="15"/>
        <end position="25"/>
    </location>
</feature>
<dbReference type="InterPro" id="IPR001810">
    <property type="entry name" value="F-box_dom"/>
</dbReference>
<feature type="compositionally biased region" description="Polar residues" evidence="1">
    <location>
        <begin position="1"/>
        <end position="11"/>
    </location>
</feature>
<evidence type="ECO:0000313" key="4">
    <source>
        <dbReference type="Proteomes" id="UP000467841"/>
    </source>
</evidence>
<dbReference type="Pfam" id="PF00646">
    <property type="entry name" value="F-box"/>
    <property type="match status" value="1"/>
</dbReference>
<accession>A0A6D2HWL8</accession>
<dbReference type="PROSITE" id="PS50181">
    <property type="entry name" value="FBOX"/>
    <property type="match status" value="1"/>
</dbReference>
<reference evidence="3" key="1">
    <citation type="submission" date="2020-01" db="EMBL/GenBank/DDBJ databases">
        <authorList>
            <person name="Mishra B."/>
        </authorList>
    </citation>
    <scope>NUCLEOTIDE SEQUENCE [LARGE SCALE GENOMIC DNA]</scope>
</reference>
<evidence type="ECO:0000259" key="2">
    <source>
        <dbReference type="PROSITE" id="PS50181"/>
    </source>
</evidence>
<evidence type="ECO:0000256" key="1">
    <source>
        <dbReference type="SAM" id="MobiDB-lite"/>
    </source>
</evidence>
<dbReference type="InterPro" id="IPR050354">
    <property type="entry name" value="F-box/kelch-repeat_ARATH"/>
</dbReference>
<evidence type="ECO:0000313" key="3">
    <source>
        <dbReference type="EMBL" id="CAA7020580.1"/>
    </source>
</evidence>
<name>A0A6D2HWL8_9BRAS</name>
<dbReference type="SUPFAM" id="SSF117281">
    <property type="entry name" value="Kelch motif"/>
    <property type="match status" value="1"/>
</dbReference>
<dbReference type="PANTHER" id="PTHR24414:SF95">
    <property type="entry name" value="F-BOX DOMAIN-CONTAINING PROTEIN"/>
    <property type="match status" value="1"/>
</dbReference>
<dbReference type="InterPro" id="IPR036047">
    <property type="entry name" value="F-box-like_dom_sf"/>
</dbReference>
<protein>
    <recommendedName>
        <fullName evidence="2">F-box domain-containing protein</fullName>
    </recommendedName>
</protein>
<dbReference type="EMBL" id="CACVBM020000555">
    <property type="protein sequence ID" value="CAA7020580.1"/>
    <property type="molecule type" value="Genomic_DNA"/>
</dbReference>
<gene>
    <name evidence="3" type="ORF">MERR_LOCUS7815</name>
</gene>
<organism evidence="3 4">
    <name type="scientific">Microthlaspi erraticum</name>
    <dbReference type="NCBI Taxonomy" id="1685480"/>
    <lineage>
        <taxon>Eukaryota</taxon>
        <taxon>Viridiplantae</taxon>
        <taxon>Streptophyta</taxon>
        <taxon>Embryophyta</taxon>
        <taxon>Tracheophyta</taxon>
        <taxon>Spermatophyta</taxon>
        <taxon>Magnoliopsida</taxon>
        <taxon>eudicotyledons</taxon>
        <taxon>Gunneridae</taxon>
        <taxon>Pentapetalae</taxon>
        <taxon>rosids</taxon>
        <taxon>malvids</taxon>
        <taxon>Brassicales</taxon>
        <taxon>Brassicaceae</taxon>
        <taxon>Coluteocarpeae</taxon>
        <taxon>Microthlaspi</taxon>
    </lineage>
</organism>
<dbReference type="PANTHER" id="PTHR24414">
    <property type="entry name" value="F-BOX/KELCH-REPEAT PROTEIN SKIP4"/>
    <property type="match status" value="1"/>
</dbReference>
<dbReference type="Proteomes" id="UP000467841">
    <property type="component" value="Unassembled WGS sequence"/>
</dbReference>
<dbReference type="InterPro" id="IPR006652">
    <property type="entry name" value="Kelch_1"/>
</dbReference>
<dbReference type="OrthoDB" id="45365at2759"/>
<dbReference type="Gene3D" id="2.120.10.80">
    <property type="entry name" value="Kelch-type beta propeller"/>
    <property type="match status" value="1"/>
</dbReference>
<dbReference type="SMART" id="SM00256">
    <property type="entry name" value="FBOX"/>
    <property type="match status" value="1"/>
</dbReference>
<comment type="caution">
    <text evidence="3">The sequence shown here is derived from an EMBL/GenBank/DDBJ whole genome shotgun (WGS) entry which is preliminary data.</text>
</comment>
<proteinExistence type="predicted"/>
<feature type="domain" description="F-box" evidence="2">
    <location>
        <begin position="34"/>
        <end position="80"/>
    </location>
</feature>
<sequence>MSSETKSSAATNVAKPRRRRKKRKMMNPTPVAEPTSISSLPYDLLLSCIARISRSYYPTLSLVSKNFRSIVASPELYQTRSRLGLTESCLYLCLRYPRVPVTSWFTLCRKPNRTITGNSSGNLFIPIPSPNFPPAESTSIVAKSTSIVAVGSEIYKIGGCMRHSSRVSVLDCRSHTWRKAPRMRVKRRSPTAGVVDGKIYVAGGCKDVTCSSWVEVFDPKTQTWGNVTNPGTGLRSDVEVLSLGNGGKFYVVGYGWRKVYNPKEARWNPIGLDMADVVIRTYGVVDDMLFHWNNGVFTWYDSKASLWKKLNGVDGLPDFRHRGHCKMVDLGGKMALLWEDWELDNSVVRCAVVALERRDGDEMWGNIEWCDVVFTLDRSCSLFDVDVRSASV</sequence>
<dbReference type="SMART" id="SM00612">
    <property type="entry name" value="Kelch"/>
    <property type="match status" value="2"/>
</dbReference>